<evidence type="ECO:0000259" key="2">
    <source>
        <dbReference type="Pfam" id="PF03807"/>
    </source>
</evidence>
<dbReference type="InterPro" id="IPR051267">
    <property type="entry name" value="STEAP_metalloreductase"/>
</dbReference>
<protein>
    <submittedName>
        <fullName evidence="3">NADPH-dependent F420 reductase</fullName>
    </submittedName>
</protein>
<dbReference type="PANTHER" id="PTHR14239">
    <property type="entry name" value="DUDULIN-RELATED"/>
    <property type="match status" value="1"/>
</dbReference>
<evidence type="ECO:0000256" key="1">
    <source>
        <dbReference type="ARBA" id="ARBA00023002"/>
    </source>
</evidence>
<dbReference type="Proteomes" id="UP001500279">
    <property type="component" value="Unassembled WGS sequence"/>
</dbReference>
<sequence>MTCAIIGSGHIGTALARQFARNRIAVMVSNARGPDSLNELVNELGPSVTAASLQDALEADIILLAVPFAAHAEIAKARKDWKGKTVIDVTNFRETDLTPLGGLQSSDFVAGGLPGAKVVKTFNQLPAALLARNPAECGGRRVMFVAGNHDEANTEVASLVASLGFAPIILGKIAEGGSLLRFRGPLVLQNLIELGAPHRG</sequence>
<dbReference type="EMBL" id="BAAAEW010000008">
    <property type="protein sequence ID" value="GAA0749070.1"/>
    <property type="molecule type" value="Genomic_DNA"/>
</dbReference>
<keyword evidence="1" id="KW-0560">Oxidoreductase</keyword>
<evidence type="ECO:0000313" key="4">
    <source>
        <dbReference type="Proteomes" id="UP001500279"/>
    </source>
</evidence>
<organism evidence="3 4">
    <name type="scientific">Ideonella azotifigens</name>
    <dbReference type="NCBI Taxonomy" id="513160"/>
    <lineage>
        <taxon>Bacteria</taxon>
        <taxon>Pseudomonadati</taxon>
        <taxon>Pseudomonadota</taxon>
        <taxon>Betaproteobacteria</taxon>
        <taxon>Burkholderiales</taxon>
        <taxon>Sphaerotilaceae</taxon>
        <taxon>Ideonella</taxon>
    </lineage>
</organism>
<feature type="domain" description="Pyrroline-5-carboxylate reductase catalytic N-terminal" evidence="2">
    <location>
        <begin position="4"/>
        <end position="91"/>
    </location>
</feature>
<name>A0ABP3V6D6_9BURK</name>
<dbReference type="InterPro" id="IPR036291">
    <property type="entry name" value="NAD(P)-bd_dom_sf"/>
</dbReference>
<comment type="caution">
    <text evidence="3">The sequence shown here is derived from an EMBL/GenBank/DDBJ whole genome shotgun (WGS) entry which is preliminary data.</text>
</comment>
<dbReference type="InterPro" id="IPR028939">
    <property type="entry name" value="P5C_Rdtase_cat_N"/>
</dbReference>
<dbReference type="RefSeq" id="WP_141286999.1">
    <property type="nucleotide sequence ID" value="NZ_BAAAEW010000008.1"/>
</dbReference>
<dbReference type="SUPFAM" id="SSF51735">
    <property type="entry name" value="NAD(P)-binding Rossmann-fold domains"/>
    <property type="match status" value="1"/>
</dbReference>
<accession>A0ABP3V6D6</accession>
<keyword evidence="4" id="KW-1185">Reference proteome</keyword>
<dbReference type="Pfam" id="PF03807">
    <property type="entry name" value="F420_oxidored"/>
    <property type="match status" value="1"/>
</dbReference>
<proteinExistence type="predicted"/>
<evidence type="ECO:0000313" key="3">
    <source>
        <dbReference type="EMBL" id="GAA0749070.1"/>
    </source>
</evidence>
<reference evidence="4" key="1">
    <citation type="journal article" date="2019" name="Int. J. Syst. Evol. Microbiol.">
        <title>The Global Catalogue of Microorganisms (GCM) 10K type strain sequencing project: providing services to taxonomists for standard genome sequencing and annotation.</title>
        <authorList>
            <consortium name="The Broad Institute Genomics Platform"/>
            <consortium name="The Broad Institute Genome Sequencing Center for Infectious Disease"/>
            <person name="Wu L."/>
            <person name="Ma J."/>
        </authorList>
    </citation>
    <scope>NUCLEOTIDE SEQUENCE [LARGE SCALE GENOMIC DNA]</scope>
    <source>
        <strain evidence="4">JCM 15503</strain>
    </source>
</reference>
<dbReference type="Gene3D" id="3.40.50.720">
    <property type="entry name" value="NAD(P)-binding Rossmann-like Domain"/>
    <property type="match status" value="1"/>
</dbReference>
<gene>
    <name evidence="3" type="ORF">GCM10009107_19430</name>
</gene>